<evidence type="ECO:0000256" key="1">
    <source>
        <dbReference type="PROSITE-ProRule" id="PRU00176"/>
    </source>
</evidence>
<organism evidence="4 5">
    <name type="scientific">Acrobeloides nanus</name>
    <dbReference type="NCBI Taxonomy" id="290746"/>
    <lineage>
        <taxon>Eukaryota</taxon>
        <taxon>Metazoa</taxon>
        <taxon>Ecdysozoa</taxon>
        <taxon>Nematoda</taxon>
        <taxon>Chromadorea</taxon>
        <taxon>Rhabditida</taxon>
        <taxon>Tylenchina</taxon>
        <taxon>Cephalobomorpha</taxon>
        <taxon>Cephaloboidea</taxon>
        <taxon>Cephalobidae</taxon>
        <taxon>Acrobeloides</taxon>
    </lineage>
</organism>
<feature type="domain" description="RRM" evidence="3">
    <location>
        <begin position="697"/>
        <end position="770"/>
    </location>
</feature>
<feature type="compositionally biased region" description="Basic and acidic residues" evidence="2">
    <location>
        <begin position="112"/>
        <end position="130"/>
    </location>
</feature>
<feature type="compositionally biased region" description="Polar residues" evidence="2">
    <location>
        <begin position="1"/>
        <end position="22"/>
    </location>
</feature>
<dbReference type="GO" id="GO:0003723">
    <property type="term" value="F:RNA binding"/>
    <property type="evidence" value="ECO:0007669"/>
    <property type="project" value="UniProtKB-UniRule"/>
</dbReference>
<dbReference type="InterPro" id="IPR012677">
    <property type="entry name" value="Nucleotide-bd_a/b_plait_sf"/>
</dbReference>
<feature type="region of interest" description="Disordered" evidence="2">
    <location>
        <begin position="775"/>
        <end position="865"/>
    </location>
</feature>
<feature type="compositionally biased region" description="Acidic residues" evidence="2">
    <location>
        <begin position="153"/>
        <end position="172"/>
    </location>
</feature>
<feature type="compositionally biased region" description="Polar residues" evidence="2">
    <location>
        <begin position="496"/>
        <end position="509"/>
    </location>
</feature>
<dbReference type="Gene3D" id="3.30.70.330">
    <property type="match status" value="2"/>
</dbReference>
<keyword evidence="1" id="KW-0694">RNA-binding</keyword>
<accession>A0A914EKD0</accession>
<dbReference type="WBParaSite" id="ACRNAN_scaffold898.g29243.t1">
    <property type="protein sequence ID" value="ACRNAN_scaffold898.g29243.t1"/>
    <property type="gene ID" value="ACRNAN_scaffold898.g29243"/>
</dbReference>
<dbReference type="PANTHER" id="PTHR48209">
    <property type="entry name" value="AGL056WP"/>
    <property type="match status" value="1"/>
</dbReference>
<feature type="compositionally biased region" description="Acidic residues" evidence="2">
    <location>
        <begin position="324"/>
        <end position="363"/>
    </location>
</feature>
<sequence>MRFNNRNQSSGSSSAPRSWNSQSPSRGGRGGSGGFRGGGGGRGGGGVRGGFRGSSPGGRGGFRGSSPGGGRGGGGRGGFRGGSLNRGGGFNKDFRGRGGGGSFRGGRGNPRHSFDNDFRNDRNNSDDKGFKSAPNTPIQKKFDTFTPKHKEFDEDLDEEMDSGMNSEDESSLSDENNVQVTPAKGILKTPTNVSTTKKSVNISAAKSPSLTSKTSSTPHPASKKATAVVEPQAKHKLNFESDEDNEDESDEDDEEESDEEEEESEGDENEQVIMAAKNASNKKQGSAAVSGKTGKTAKLEETIAKGLAKGKGPENKPKLAFPTDSDEDEEMESEDEVEGEDELEDEDEEMSEFSDEDEEESEDEQPKLNLVSKGAANQKNVTSGKSGKLASSSIVEKPVPGKKAKQPVVQPSDSEEEDDEDEDEDEEESEDEMPPTKLPIKGVAKQNVAVSGKSGAVQGKTKQQVAPTSESDDEDEEDEEEDEDEEEESDDEAPQTKVTSKAVANQKTAVNGKPAAGVLEKSAQGKIKQQIAAPASDSEEDDEDEEEEASDEEDEEDEESEGEVEEPVAKKPKVAQTVKKPVAVVSPLEQSSIMKEEERRRQERNSRSLFIKGLPPKLTDSDLKALHSDIASVRRRKTVGWIIFNTKEAADKAKQKLSQLVLPGESKPLFVDYCDERSNKKPEAEKPSKAQTPINPLELVVINLPKDIKREQIQLVFKNAVNIAMNKSLHNNIFKAFVRFDNEKDARDAFEKSKNLKIGGEPVDVFFTRIQTQGAKNQNLPKPQHGAAQKTQSKVGGNVEGKSPTTDEKKTAQPQKKSFDKSAAFKQGAPSGKSFPAKAKSFDSASKGTKRPFNQGSNKQKKPRL</sequence>
<feature type="compositionally biased region" description="Polar residues" evidence="2">
    <location>
        <begin position="189"/>
        <end position="202"/>
    </location>
</feature>
<dbReference type="Proteomes" id="UP000887540">
    <property type="component" value="Unplaced"/>
</dbReference>
<feature type="compositionally biased region" description="Polar residues" evidence="2">
    <location>
        <begin position="843"/>
        <end position="858"/>
    </location>
</feature>
<dbReference type="SUPFAM" id="SSF54928">
    <property type="entry name" value="RNA-binding domain, RBD"/>
    <property type="match status" value="1"/>
</dbReference>
<feature type="domain" description="RRM" evidence="3">
    <location>
        <begin position="607"/>
        <end position="676"/>
    </location>
</feature>
<keyword evidence="4" id="KW-1185">Reference proteome</keyword>
<evidence type="ECO:0000313" key="4">
    <source>
        <dbReference type="Proteomes" id="UP000887540"/>
    </source>
</evidence>
<feature type="compositionally biased region" description="Basic and acidic residues" evidence="2">
    <location>
        <begin position="140"/>
        <end position="152"/>
    </location>
</feature>
<dbReference type="PROSITE" id="PS50102">
    <property type="entry name" value="RRM"/>
    <property type="match status" value="2"/>
</dbReference>
<feature type="compositionally biased region" description="Acidic residues" evidence="2">
    <location>
        <begin position="470"/>
        <end position="493"/>
    </location>
</feature>
<protein>
    <submittedName>
        <fullName evidence="5">RRM domain-containing protein</fullName>
    </submittedName>
</protein>
<proteinExistence type="predicted"/>
<feature type="compositionally biased region" description="Polar residues" evidence="2">
    <location>
        <begin position="375"/>
        <end position="394"/>
    </location>
</feature>
<feature type="compositionally biased region" description="Acidic residues" evidence="2">
    <location>
        <begin position="413"/>
        <end position="433"/>
    </location>
</feature>
<feature type="compositionally biased region" description="Gly residues" evidence="2">
    <location>
        <begin position="97"/>
        <end position="108"/>
    </location>
</feature>
<dbReference type="PANTHER" id="PTHR48209:SF2">
    <property type="entry name" value="FI24008P1"/>
    <property type="match status" value="1"/>
</dbReference>
<dbReference type="InterPro" id="IPR000504">
    <property type="entry name" value="RRM_dom"/>
</dbReference>
<feature type="compositionally biased region" description="Acidic residues" evidence="2">
    <location>
        <begin position="537"/>
        <end position="566"/>
    </location>
</feature>
<name>A0A914EKD0_9BILA</name>
<dbReference type="Pfam" id="PF00076">
    <property type="entry name" value="RRM_1"/>
    <property type="match status" value="2"/>
</dbReference>
<feature type="compositionally biased region" description="Acidic residues" evidence="2">
    <location>
        <begin position="240"/>
        <end position="270"/>
    </location>
</feature>
<evidence type="ECO:0000313" key="5">
    <source>
        <dbReference type="WBParaSite" id="ACRNAN_scaffold898.g29243.t1"/>
    </source>
</evidence>
<feature type="compositionally biased region" description="Gly residues" evidence="2">
    <location>
        <begin position="27"/>
        <end position="90"/>
    </location>
</feature>
<feature type="compositionally biased region" description="Basic and acidic residues" evidence="2">
    <location>
        <begin position="594"/>
        <end position="606"/>
    </location>
</feature>
<evidence type="ECO:0000256" key="2">
    <source>
        <dbReference type="SAM" id="MobiDB-lite"/>
    </source>
</evidence>
<evidence type="ECO:0000259" key="3">
    <source>
        <dbReference type="PROSITE" id="PS50102"/>
    </source>
</evidence>
<dbReference type="SMART" id="SM00360">
    <property type="entry name" value="RRM"/>
    <property type="match status" value="2"/>
</dbReference>
<dbReference type="AlphaFoldDB" id="A0A914EKD0"/>
<dbReference type="InterPro" id="IPR035979">
    <property type="entry name" value="RBD_domain_sf"/>
</dbReference>
<dbReference type="CDD" id="cd00590">
    <property type="entry name" value="RRM_SF"/>
    <property type="match status" value="2"/>
</dbReference>
<reference evidence="5" key="1">
    <citation type="submission" date="2022-11" db="UniProtKB">
        <authorList>
            <consortium name="WormBaseParasite"/>
        </authorList>
    </citation>
    <scope>IDENTIFICATION</scope>
</reference>
<feature type="compositionally biased region" description="Low complexity" evidence="2">
    <location>
        <begin position="203"/>
        <end position="218"/>
    </location>
</feature>
<feature type="region of interest" description="Disordered" evidence="2">
    <location>
        <begin position="1"/>
        <end position="614"/>
    </location>
</feature>